<dbReference type="AlphaFoldDB" id="A0A0X3P6I1"/>
<sequence length="106" mass="11947">ALQKGVLMFFPTSPRVTDTHAPFEAYHATSGRRNQGFPHQDPQVGRQVGENQDQQGQCKVQDPLQSLPLHPGSYRKGKGGKDQTRNPSKSYRYRHIRSFASIKVSK</sequence>
<dbReference type="EMBL" id="GEEE01015710">
    <property type="protein sequence ID" value="JAP47515.1"/>
    <property type="molecule type" value="Transcribed_RNA"/>
</dbReference>
<dbReference type="GO" id="GO:0005840">
    <property type="term" value="C:ribosome"/>
    <property type="evidence" value="ECO:0007669"/>
    <property type="project" value="UniProtKB-KW"/>
</dbReference>
<keyword evidence="2" id="KW-0687">Ribonucleoprotein</keyword>
<evidence type="ECO:0000256" key="1">
    <source>
        <dbReference type="SAM" id="MobiDB-lite"/>
    </source>
</evidence>
<feature type="region of interest" description="Disordered" evidence="1">
    <location>
        <begin position="30"/>
        <end position="106"/>
    </location>
</feature>
<reference evidence="2" key="1">
    <citation type="submission" date="2016-01" db="EMBL/GenBank/DDBJ databases">
        <title>Reference transcriptome for the parasite Schistocephalus solidus: insights into the molecular evolution of parasitism.</title>
        <authorList>
            <person name="Hebert F.O."/>
            <person name="Grambauer S."/>
            <person name="Barber I."/>
            <person name="Landry C.R."/>
            <person name="Aubin-Horth N."/>
        </authorList>
    </citation>
    <scope>NUCLEOTIDE SEQUENCE</scope>
</reference>
<gene>
    <name evidence="2" type="primary">RL38</name>
    <name evidence="2" type="ORF">TR58919</name>
</gene>
<feature type="compositionally biased region" description="Polar residues" evidence="1">
    <location>
        <begin position="49"/>
        <end position="58"/>
    </location>
</feature>
<organism evidence="2">
    <name type="scientific">Schistocephalus solidus</name>
    <name type="common">Tapeworm</name>
    <dbReference type="NCBI Taxonomy" id="70667"/>
    <lineage>
        <taxon>Eukaryota</taxon>
        <taxon>Metazoa</taxon>
        <taxon>Spiralia</taxon>
        <taxon>Lophotrochozoa</taxon>
        <taxon>Platyhelminthes</taxon>
        <taxon>Cestoda</taxon>
        <taxon>Eucestoda</taxon>
        <taxon>Diphyllobothriidea</taxon>
        <taxon>Diphyllobothriidae</taxon>
        <taxon>Schistocephalus</taxon>
    </lineage>
</organism>
<protein>
    <submittedName>
        <fullName evidence="2">60S ribosomal protein L38</fullName>
    </submittedName>
</protein>
<evidence type="ECO:0000313" key="2">
    <source>
        <dbReference type="EMBL" id="JAP47515.1"/>
    </source>
</evidence>
<feature type="non-terminal residue" evidence="2">
    <location>
        <position position="1"/>
    </location>
</feature>
<name>A0A0X3P6I1_SCHSO</name>
<keyword evidence="2" id="KW-0689">Ribosomal protein</keyword>
<accession>A0A0X3P6I1</accession>
<proteinExistence type="predicted"/>